<dbReference type="InterPro" id="IPR039523">
    <property type="entry name" value="RimK-rel_E_lig_ATP-grasp"/>
</dbReference>
<dbReference type="EMBL" id="DVFZ01000047">
    <property type="protein sequence ID" value="HIQ82379.1"/>
    <property type="molecule type" value="Genomic_DNA"/>
</dbReference>
<name>A0A9D0ZN64_9FIRM</name>
<dbReference type="Proteomes" id="UP000824260">
    <property type="component" value="Unassembled WGS sequence"/>
</dbReference>
<dbReference type="Pfam" id="PF14397">
    <property type="entry name" value="ATPgrasp_ST"/>
    <property type="match status" value="1"/>
</dbReference>
<reference evidence="2" key="2">
    <citation type="journal article" date="2021" name="PeerJ">
        <title>Extensive microbial diversity within the chicken gut microbiome revealed by metagenomics and culture.</title>
        <authorList>
            <person name="Gilroy R."/>
            <person name="Ravi A."/>
            <person name="Getino M."/>
            <person name="Pursley I."/>
            <person name="Horton D.L."/>
            <person name="Alikhan N.F."/>
            <person name="Baker D."/>
            <person name="Gharbi K."/>
            <person name="Hall N."/>
            <person name="Watson M."/>
            <person name="Adriaenssens E.M."/>
            <person name="Foster-Nyarko E."/>
            <person name="Jarju S."/>
            <person name="Secka A."/>
            <person name="Antonio M."/>
            <person name="Oren A."/>
            <person name="Chaudhuri R.R."/>
            <person name="La Ragione R."/>
            <person name="Hildebrand F."/>
            <person name="Pallen M.J."/>
        </authorList>
    </citation>
    <scope>NUCLEOTIDE SEQUENCE</scope>
    <source>
        <strain evidence="2">ChiSjej6B24-2974</strain>
    </source>
</reference>
<sequence length="342" mass="38813">MSSIQTALRRTISRAMAKRRLNIHDAPKKEQFAQRCKVLGLNAPWEDYARARAQISCNLDEYFAFELFGKDGKLRDSYLTMDRQEEIVNKIGDVYVALAIPGNKVLFDAYFDDFLKREWINPTDCTADRFLAFVKKHGKVIIKPAALYSGKGITLHRYESDRETLKTYDELYGAGVVVEQLLIQHEQMNRLNPDCVNSVRILTYTDRDNVHMLLSTARSAAGEGIVDNFGSGGMSVAVDLKTGMFTADGIDQDFRRIAKHPLTGTVLKGFQVPNWDKALEITERAARRAYTLPQCRWVGWDLAFLKDGDVAILEGNWRPGTLAQNTHEKGIYRELLKLSDKL</sequence>
<accession>A0A9D0ZN64</accession>
<feature type="domain" description="Alpha-L-glutamate ligase-related protein ATP-grasp" evidence="1">
    <location>
        <begin position="129"/>
        <end position="334"/>
    </location>
</feature>
<dbReference type="AlphaFoldDB" id="A0A9D0ZN64"/>
<dbReference type="SUPFAM" id="SSF56059">
    <property type="entry name" value="Glutathione synthetase ATP-binding domain-like"/>
    <property type="match status" value="1"/>
</dbReference>
<comment type="caution">
    <text evidence="2">The sequence shown here is derived from an EMBL/GenBank/DDBJ whole genome shotgun (WGS) entry which is preliminary data.</text>
</comment>
<protein>
    <recommendedName>
        <fullName evidence="1">Alpha-L-glutamate ligase-related protein ATP-grasp domain-containing protein</fullName>
    </recommendedName>
</protein>
<gene>
    <name evidence="2" type="ORF">IAA52_04695</name>
</gene>
<evidence type="ECO:0000313" key="2">
    <source>
        <dbReference type="EMBL" id="HIQ82379.1"/>
    </source>
</evidence>
<evidence type="ECO:0000259" key="1">
    <source>
        <dbReference type="Pfam" id="PF14397"/>
    </source>
</evidence>
<reference evidence="2" key="1">
    <citation type="submission" date="2020-10" db="EMBL/GenBank/DDBJ databases">
        <authorList>
            <person name="Gilroy R."/>
        </authorList>
    </citation>
    <scope>NUCLEOTIDE SEQUENCE</scope>
    <source>
        <strain evidence="2">ChiSjej6B24-2974</strain>
    </source>
</reference>
<evidence type="ECO:0000313" key="3">
    <source>
        <dbReference type="Proteomes" id="UP000824260"/>
    </source>
</evidence>
<proteinExistence type="predicted"/>
<organism evidence="2 3">
    <name type="scientific">Candidatus Pullichristensenella stercorigallinarum</name>
    <dbReference type="NCBI Taxonomy" id="2840909"/>
    <lineage>
        <taxon>Bacteria</taxon>
        <taxon>Bacillati</taxon>
        <taxon>Bacillota</taxon>
        <taxon>Clostridia</taxon>
        <taxon>Candidatus Pullichristensenella</taxon>
    </lineage>
</organism>